<proteinExistence type="predicted"/>
<dbReference type="KEGG" id="ein:Eint_070510"/>
<name>E0S7Y0_ENCIT</name>
<dbReference type="GeneID" id="9697993"/>
<dbReference type="OrthoDB" id="2190909at2759"/>
<reference evidence="1 2" key="2">
    <citation type="journal article" date="2012" name="Proc. Natl. Acad. Sci. U.S.A.">
        <title>Gain and loss of multiple functionally related, horizontally transferred genes in the reduced genomes of two microsporidian parasites.</title>
        <authorList>
            <person name="Pombert J.-F."/>
            <person name="Selman M."/>
            <person name="Burki F."/>
            <person name="Bardell F.T."/>
            <person name="Farinelli L."/>
            <person name="Solter L.F."/>
            <person name="Whitman D.W."/>
            <person name="Weiss L.M."/>
            <person name="Corradi N."/>
            <person name="Keeling P.J."/>
        </authorList>
    </citation>
    <scope>NUCLEOTIDE SEQUENCE [LARGE SCALE GENOMIC DNA]</scope>
    <source>
        <strain evidence="1 2">ATCC 50506</strain>
    </source>
</reference>
<dbReference type="HOGENOM" id="CLU_535307_0_0_1"/>
<dbReference type="AlphaFoldDB" id="E0S7Y0"/>
<evidence type="ECO:0000313" key="1">
    <source>
        <dbReference type="EMBL" id="ADM11815.1"/>
    </source>
</evidence>
<organism evidence="1 2">
    <name type="scientific">Encephalitozoon intestinalis (strain ATCC 50506)</name>
    <name type="common">Microsporidian parasite</name>
    <name type="synonym">Septata intestinalis</name>
    <dbReference type="NCBI Taxonomy" id="876142"/>
    <lineage>
        <taxon>Eukaryota</taxon>
        <taxon>Fungi</taxon>
        <taxon>Fungi incertae sedis</taxon>
        <taxon>Microsporidia</taxon>
        <taxon>Unikaryonidae</taxon>
        <taxon>Encephalitozoon</taxon>
    </lineage>
</organism>
<gene>
    <name evidence="1" type="ORF">Eint_070510</name>
</gene>
<keyword evidence="2" id="KW-1185">Reference proteome</keyword>
<evidence type="ECO:0000313" key="2">
    <source>
        <dbReference type="Proteomes" id="UP000002313"/>
    </source>
</evidence>
<accession>E0S7Y0</accession>
<dbReference type="VEuPathDB" id="MicrosporidiaDB:Eint_070510"/>
<dbReference type="Proteomes" id="UP000002313">
    <property type="component" value="Chromosome VII"/>
</dbReference>
<dbReference type="RefSeq" id="XP_003073175.1">
    <property type="nucleotide sequence ID" value="XM_003073129.1"/>
</dbReference>
<dbReference type="EMBL" id="CP001948">
    <property type="protein sequence ID" value="ADM11815.1"/>
    <property type="molecule type" value="Genomic_DNA"/>
</dbReference>
<sequence length="510" mass="58920">MKRSIKVCHSKTYGFPSGENICHQELAESFQILSAVNLLVLPESFVRIEFFSTRRSVFTNDSFNATDIYSVYRNGELFFNSSPLPWESDAQIPWAEYRKRLVDYISKRLAHGIENMEGLNDRYIFYTKYRLANSINPRQCRKDLQKLSKEFKLLERIEVLRLSTQKEISGPLADEVYNIFLSYKSDPELEIRFILEVIDILPLSVIVRMARSISKARRYQAVLLYYEVYLRSLQKERYRTAFLFAISASRLLKQGVNLNFEGTIKSDSIRCIKEKNWQMVLKNVIKGIEELDSLRYGVNPYILHDIDRCEFTVDSVELDWSNITKCSDTVLFNGESTRTYFTDRFRIRILFSRISCANLHGISGSIAGGPDIFIPIYQVLNESPAVVQVFFDLAKVLPSAEDRASELELNLKRLVFSENIVVPIDLEITWVRRKSTVHVKDASTIDDEGKIIVLLVLSNQEGFESRILGPDVIERNGCETTVSLHVSKGFKVCLRHEISESIFETFELTY</sequence>
<reference evidence="1 2" key="1">
    <citation type="journal article" date="2010" name="Nat. Commun.">
        <title>The complete sequence of the smallest known nuclear genome from the microsporidian Encephalitozoon intestinalis.</title>
        <authorList>
            <person name="Corradi N."/>
            <person name="Pombert J.-F."/>
            <person name="Farinelli L."/>
            <person name="Didier E.S."/>
            <person name="Keeling P.J."/>
        </authorList>
    </citation>
    <scope>NUCLEOTIDE SEQUENCE [LARGE SCALE GENOMIC DNA]</scope>
    <source>
        <strain evidence="1 2">ATCC 50506</strain>
    </source>
</reference>
<protein>
    <submittedName>
        <fullName evidence="1">Uncharacterized protein</fullName>
    </submittedName>
</protein>